<gene>
    <name evidence="2" type="ORF">AAIR29_04665</name>
</gene>
<organism evidence="2 3">
    <name type="scientific">Psychrobacter saeujeotis</name>
    <dbReference type="NCBI Taxonomy" id="3143436"/>
    <lineage>
        <taxon>Bacteria</taxon>
        <taxon>Pseudomonadati</taxon>
        <taxon>Pseudomonadota</taxon>
        <taxon>Gammaproteobacteria</taxon>
        <taxon>Moraxellales</taxon>
        <taxon>Moraxellaceae</taxon>
        <taxon>Psychrobacter</taxon>
    </lineage>
</organism>
<sequence length="271" mass="30255">MRDYKLLLAGLVLLLLAIFIGVFAWLWNSNRRSIDPLPIMASTKSDTSADEDDSVTTRTLYVQAEDKLQVPLDDVIVRFESRYPKLQVLARYVETDELLDLPDLQASNNPTTPDNNAINKNSRYIVNTDIIMANDKITKDRLAPLQASLKALQAEHNKTADIINNSIDNDEHENADTPNDNKEARNLSSFSYALKNTETVDGVILTENPAATSFRNFILSSVGQDILKQYDYENIEGYRNNLNDLFNPTSRAKPTADESSVQVADALSNGA</sequence>
<evidence type="ECO:0000313" key="3">
    <source>
        <dbReference type="Proteomes" id="UP001461960"/>
    </source>
</evidence>
<reference evidence="2 3" key="1">
    <citation type="submission" date="2024-05" db="EMBL/GenBank/DDBJ databases">
        <authorList>
            <person name="Kim H.-Y."/>
            <person name="Kim E."/>
            <person name="Cai Y."/>
            <person name="Yang S.-M."/>
            <person name="Lee W."/>
        </authorList>
    </citation>
    <scope>NUCLEOTIDE SEQUENCE [LARGE SCALE GENOMIC DNA]</scope>
    <source>
        <strain evidence="2 3">FBL11</strain>
    </source>
</reference>
<name>A0ABU9X698_9GAMM</name>
<dbReference type="EMBL" id="JBDGHN010000002">
    <property type="protein sequence ID" value="MEN2750922.1"/>
    <property type="molecule type" value="Genomic_DNA"/>
</dbReference>
<feature type="compositionally biased region" description="Basic and acidic residues" evidence="1">
    <location>
        <begin position="172"/>
        <end position="183"/>
    </location>
</feature>
<accession>A0ABU9X698</accession>
<keyword evidence="3" id="KW-1185">Reference proteome</keyword>
<comment type="caution">
    <text evidence="2">The sequence shown here is derived from an EMBL/GenBank/DDBJ whole genome shotgun (WGS) entry which is preliminary data.</text>
</comment>
<dbReference type="Proteomes" id="UP001461960">
    <property type="component" value="Unassembled WGS sequence"/>
</dbReference>
<feature type="region of interest" description="Disordered" evidence="1">
    <location>
        <begin position="251"/>
        <end position="271"/>
    </location>
</feature>
<evidence type="ECO:0000256" key="1">
    <source>
        <dbReference type="SAM" id="MobiDB-lite"/>
    </source>
</evidence>
<feature type="compositionally biased region" description="Polar residues" evidence="1">
    <location>
        <begin position="251"/>
        <end position="262"/>
    </location>
</feature>
<protein>
    <submittedName>
        <fullName evidence="2">Uncharacterized protein</fullName>
    </submittedName>
</protein>
<evidence type="ECO:0000313" key="2">
    <source>
        <dbReference type="EMBL" id="MEN2750922.1"/>
    </source>
</evidence>
<dbReference type="RefSeq" id="WP_299220659.1">
    <property type="nucleotide sequence ID" value="NZ_JBDGHN010000002.1"/>
</dbReference>
<proteinExistence type="predicted"/>
<feature type="region of interest" description="Disordered" evidence="1">
    <location>
        <begin position="164"/>
        <end position="183"/>
    </location>
</feature>